<evidence type="ECO:0000256" key="3">
    <source>
        <dbReference type="SAM" id="Phobius"/>
    </source>
</evidence>
<dbReference type="EMBL" id="AEPB01000038">
    <property type="protein sequence ID" value="EGA89089.1"/>
    <property type="molecule type" value="Genomic_DNA"/>
</dbReference>
<dbReference type="AlphaFoldDB" id="E7RII3"/>
<keyword evidence="3" id="KW-1133">Transmembrane helix</keyword>
<evidence type="ECO:0000256" key="2">
    <source>
        <dbReference type="ARBA" id="ARBA00023287"/>
    </source>
</evidence>
<reference evidence="4 5" key="1">
    <citation type="journal article" date="2011" name="J. Bacteriol.">
        <title>The Draft Genome of Planococcus donghaensis MPA1U2 Reveals Nonsporulation Pathways Controlled by a Conserved Spo0A Regulon.</title>
        <authorList>
            <person name="Pearson M.D."/>
            <person name="Noller H.F."/>
        </authorList>
    </citation>
    <scope>NUCLEOTIDE SEQUENCE [LARGE SCALE GENOMIC DNA]</scope>
    <source>
        <strain evidence="4 5">MPA1U2</strain>
    </source>
</reference>
<gene>
    <name evidence="4" type="ORF">GPDM_11475</name>
</gene>
<dbReference type="NCBIfam" id="TIGR02532">
    <property type="entry name" value="IV_pilin_GFxxxE"/>
    <property type="match status" value="1"/>
</dbReference>
<feature type="transmembrane region" description="Helical" evidence="3">
    <location>
        <begin position="13"/>
        <end position="31"/>
    </location>
</feature>
<evidence type="ECO:0000313" key="5">
    <source>
        <dbReference type="Proteomes" id="UP000003052"/>
    </source>
</evidence>
<accession>E7RII3</accession>
<keyword evidence="3" id="KW-0472">Membrane</keyword>
<evidence type="ECO:0000256" key="1">
    <source>
        <dbReference type="ARBA" id="ARBA00004241"/>
    </source>
</evidence>
<dbReference type="Proteomes" id="UP000003052">
    <property type="component" value="Unassembled WGS sequence"/>
</dbReference>
<evidence type="ECO:0008006" key="6">
    <source>
        <dbReference type="Google" id="ProtNLM"/>
    </source>
</evidence>
<dbReference type="Pfam" id="PF07963">
    <property type="entry name" value="N_methyl"/>
    <property type="match status" value="1"/>
</dbReference>
<dbReference type="OrthoDB" id="2454139at2"/>
<dbReference type="PROSITE" id="PS00409">
    <property type="entry name" value="PROKAR_NTER_METHYL"/>
    <property type="match status" value="1"/>
</dbReference>
<dbReference type="RefSeq" id="WP_008431460.1">
    <property type="nucleotide sequence ID" value="NZ_AEPB01000038.1"/>
</dbReference>
<proteinExistence type="predicted"/>
<dbReference type="eggNOG" id="ENOG5032ZU9">
    <property type="taxonomic scope" value="Bacteria"/>
</dbReference>
<comment type="subcellular location">
    <subcellularLocation>
        <location evidence="1">Cell surface</location>
    </subcellularLocation>
</comment>
<evidence type="ECO:0000313" key="4">
    <source>
        <dbReference type="EMBL" id="EGA89089.1"/>
    </source>
</evidence>
<dbReference type="GO" id="GO:0009986">
    <property type="term" value="C:cell surface"/>
    <property type="evidence" value="ECO:0007669"/>
    <property type="project" value="UniProtKB-SubCell"/>
</dbReference>
<dbReference type="GO" id="GO:0030420">
    <property type="term" value="P:establishment of competence for transformation"/>
    <property type="evidence" value="ECO:0007669"/>
    <property type="project" value="UniProtKB-KW"/>
</dbReference>
<name>E7RII3_9BACL</name>
<sequence length="171" mass="19467">MALNEKGLSLVEVLAAVVILSIVFVGIMTIFPQMTLFNNKTETKLDTMNLARQEISLISGESAWVGKRNSSDSDIYEDFKTVLAAKMPATGFNKVAQYPKFVRYEKVDDYRYEADIYLECQAFLEQDVNGMTCNNPNLTQLYKVHLKVYDGARISSQTYSYIKFLVEEKVD</sequence>
<organism evidence="4 5">
    <name type="scientific">Planococcus donghaensis MPA1U2</name>
    <dbReference type="NCBI Taxonomy" id="933115"/>
    <lineage>
        <taxon>Bacteria</taxon>
        <taxon>Bacillati</taxon>
        <taxon>Bacillota</taxon>
        <taxon>Bacilli</taxon>
        <taxon>Bacillales</taxon>
        <taxon>Caryophanaceae</taxon>
        <taxon>Planococcus</taxon>
    </lineage>
</organism>
<comment type="caution">
    <text evidence="4">The sequence shown here is derived from an EMBL/GenBank/DDBJ whole genome shotgun (WGS) entry which is preliminary data.</text>
</comment>
<dbReference type="InterPro" id="IPR012902">
    <property type="entry name" value="N_methyl_site"/>
</dbReference>
<keyword evidence="3" id="KW-0812">Transmembrane</keyword>
<protein>
    <recommendedName>
        <fullName evidence="6">Prepilin-type N-terminal cleavage/methylation domain-containing protein</fullName>
    </recommendedName>
</protein>
<keyword evidence="2" id="KW-0178">Competence</keyword>